<protein>
    <submittedName>
        <fullName evidence="3">Uncharacterized protein</fullName>
    </submittedName>
</protein>
<evidence type="ECO:0000256" key="2">
    <source>
        <dbReference type="SAM" id="Phobius"/>
    </source>
</evidence>
<gene>
    <name evidence="3" type="ORF">CEP48_03135</name>
</gene>
<sequence>MIGLAYSWGAIGIVILTGYFYLRCQSKKIAEQKQQIERIKVEAKAIAEEMENAEKRKQIEQANQRLNDDSIDKQLQSKSYFRD</sequence>
<dbReference type="RefSeq" id="WP_261919446.1">
    <property type="nucleotide sequence ID" value="NZ_CP022011.1"/>
</dbReference>
<keyword evidence="2" id="KW-0472">Membrane</keyword>
<proteinExistence type="predicted"/>
<evidence type="ECO:0000313" key="3">
    <source>
        <dbReference type="EMBL" id="QDJ14472.1"/>
    </source>
</evidence>
<feature type="compositionally biased region" description="Polar residues" evidence="1">
    <location>
        <begin position="73"/>
        <end position="83"/>
    </location>
</feature>
<dbReference type="Proteomes" id="UP000955338">
    <property type="component" value="Chromosome"/>
</dbReference>
<feature type="transmembrane region" description="Helical" evidence="2">
    <location>
        <begin position="6"/>
        <end position="22"/>
    </location>
</feature>
<keyword evidence="4" id="KW-1185">Reference proteome</keyword>
<dbReference type="Pfam" id="PF10883">
    <property type="entry name" value="DUF2681"/>
    <property type="match status" value="1"/>
</dbReference>
<organism evidence="3 4">
    <name type="scientific">Mergibacter septicus</name>
    <dbReference type="NCBI Taxonomy" id="221402"/>
    <lineage>
        <taxon>Bacteria</taxon>
        <taxon>Pseudomonadati</taxon>
        <taxon>Pseudomonadota</taxon>
        <taxon>Gammaproteobacteria</taxon>
        <taxon>Pasteurellales</taxon>
        <taxon>Pasteurellaceae</taxon>
        <taxon>Mergibacter</taxon>
    </lineage>
</organism>
<keyword evidence="2" id="KW-0812">Transmembrane</keyword>
<dbReference type="EMBL" id="CP022011">
    <property type="protein sequence ID" value="QDJ14472.1"/>
    <property type="molecule type" value="Genomic_DNA"/>
</dbReference>
<name>A0A8D4IWP4_9PAST</name>
<keyword evidence="2" id="KW-1133">Transmembrane helix</keyword>
<evidence type="ECO:0000256" key="1">
    <source>
        <dbReference type="SAM" id="MobiDB-lite"/>
    </source>
</evidence>
<dbReference type="AlphaFoldDB" id="A0A8D4IWP4"/>
<accession>A0A8D4IWP4</accession>
<evidence type="ECO:0000313" key="4">
    <source>
        <dbReference type="Proteomes" id="UP000955338"/>
    </source>
</evidence>
<dbReference type="InterPro" id="IPR020274">
    <property type="entry name" value="Uncharacterised_HI1496"/>
</dbReference>
<feature type="region of interest" description="Disordered" evidence="1">
    <location>
        <begin position="57"/>
        <end position="83"/>
    </location>
</feature>
<reference evidence="3" key="1">
    <citation type="submission" date="2017-06" db="EMBL/GenBank/DDBJ databases">
        <title>Genome sequencing of pathogenic and non-pathogenic strains within Bisgaard taxon 40.</title>
        <authorList>
            <person name="Ladner J.T."/>
            <person name="Lovett S.P."/>
            <person name="Koroleva G."/>
            <person name="Lorch J.M."/>
        </authorList>
    </citation>
    <scope>NUCLEOTIDE SEQUENCE</scope>
    <source>
        <strain evidence="3">27576-1-I1</strain>
    </source>
</reference>